<evidence type="ECO:0000259" key="2">
    <source>
        <dbReference type="Pfam" id="PF02709"/>
    </source>
</evidence>
<dbReference type="InterPro" id="IPR027791">
    <property type="entry name" value="Galactosyl_T_C"/>
</dbReference>
<feature type="domain" description="Galactosyltransferase C-terminal" evidence="2">
    <location>
        <begin position="159"/>
        <end position="214"/>
    </location>
</feature>
<keyword evidence="1" id="KW-0808">Transferase</keyword>
<organism evidence="3 4">
    <name type="scientific">Phormidesmis priestleyi</name>
    <dbReference type="NCBI Taxonomy" id="268141"/>
    <lineage>
        <taxon>Bacteria</taxon>
        <taxon>Bacillati</taxon>
        <taxon>Cyanobacteriota</taxon>
        <taxon>Cyanophyceae</taxon>
        <taxon>Leptolyngbyales</taxon>
        <taxon>Leptolyngbyaceae</taxon>
        <taxon>Phormidesmis</taxon>
    </lineage>
</organism>
<evidence type="ECO:0000313" key="3">
    <source>
        <dbReference type="EMBL" id="PZO50925.1"/>
    </source>
</evidence>
<proteinExistence type="predicted"/>
<dbReference type="AlphaFoldDB" id="A0A2W4YXT5"/>
<dbReference type="InterPro" id="IPR003859">
    <property type="entry name" value="Galactosyl_T"/>
</dbReference>
<dbReference type="PRINTS" id="PR02050">
    <property type="entry name" value="B14GALTRFASE"/>
</dbReference>
<name>A0A2W4YXT5_9CYAN</name>
<reference evidence="3 4" key="2">
    <citation type="submission" date="2018-06" db="EMBL/GenBank/DDBJ databases">
        <title>Metagenomic assembly of (sub)arctic Cyanobacteria and their associated microbiome from non-axenic cultures.</title>
        <authorList>
            <person name="Baurain D."/>
        </authorList>
    </citation>
    <scope>NUCLEOTIDE SEQUENCE [LARGE SCALE GENOMIC DNA]</scope>
    <source>
        <strain evidence="3">ULC027bin1</strain>
    </source>
</reference>
<dbReference type="Pfam" id="PF02709">
    <property type="entry name" value="Glyco_transf_7C"/>
    <property type="match status" value="1"/>
</dbReference>
<accession>A0A2W4YXT5</accession>
<dbReference type="InterPro" id="IPR029044">
    <property type="entry name" value="Nucleotide-diphossugar_trans"/>
</dbReference>
<comment type="caution">
    <text evidence="3">The sequence shown here is derived from an EMBL/GenBank/DDBJ whole genome shotgun (WGS) entry which is preliminary data.</text>
</comment>
<evidence type="ECO:0000313" key="4">
    <source>
        <dbReference type="Proteomes" id="UP000249794"/>
    </source>
</evidence>
<protein>
    <recommendedName>
        <fullName evidence="2">Galactosyltransferase C-terminal domain-containing protein</fullName>
    </recommendedName>
</protein>
<sequence>MQLTLITPYRNRLHHLINQLAWWEHYPFKRMLQWIVVEVTRSPSAALQQMLEKYQITYLHLFCEGTFHKTKALNLGLNCAKGEFVAAFDVDLIPLGRTLERHCWLAERSPYCLLTGYRLMAATDTVNLTTLTQSLEQVTTAPEDQPTALRKHLLKGERFGVMPLFRHDRLLAVNGWDEAFIGWGAEDQDLIERYLSTDQALCRCPELTYLHLRHELAADWNSTKLTECNRAYYYNRR</sequence>
<dbReference type="Gene3D" id="3.90.550.10">
    <property type="entry name" value="Spore Coat Polysaccharide Biosynthesis Protein SpsA, Chain A"/>
    <property type="match status" value="1"/>
</dbReference>
<dbReference type="SUPFAM" id="SSF53448">
    <property type="entry name" value="Nucleotide-diphospho-sugar transferases"/>
    <property type="match status" value="1"/>
</dbReference>
<dbReference type="EMBL" id="QBMP01000177">
    <property type="protein sequence ID" value="PZO50925.1"/>
    <property type="molecule type" value="Genomic_DNA"/>
</dbReference>
<dbReference type="GO" id="GO:0005975">
    <property type="term" value="P:carbohydrate metabolic process"/>
    <property type="evidence" value="ECO:0007669"/>
    <property type="project" value="InterPro"/>
</dbReference>
<dbReference type="GO" id="GO:0016757">
    <property type="term" value="F:glycosyltransferase activity"/>
    <property type="evidence" value="ECO:0007669"/>
    <property type="project" value="InterPro"/>
</dbReference>
<evidence type="ECO:0000256" key="1">
    <source>
        <dbReference type="ARBA" id="ARBA00022679"/>
    </source>
</evidence>
<reference evidence="4" key="1">
    <citation type="submission" date="2018-04" db="EMBL/GenBank/DDBJ databases">
        <authorList>
            <person name="Cornet L."/>
        </authorList>
    </citation>
    <scope>NUCLEOTIDE SEQUENCE [LARGE SCALE GENOMIC DNA]</scope>
</reference>
<dbReference type="Proteomes" id="UP000249794">
    <property type="component" value="Unassembled WGS sequence"/>
</dbReference>
<gene>
    <name evidence="3" type="ORF">DCF15_15260</name>
</gene>